<dbReference type="OMA" id="MSEASHK"/>
<organism evidence="4 5">
    <name type="scientific">Sphenodon punctatus</name>
    <name type="common">Tuatara</name>
    <name type="synonym">Hatteria punctata</name>
    <dbReference type="NCBI Taxonomy" id="8508"/>
    <lineage>
        <taxon>Eukaryota</taxon>
        <taxon>Metazoa</taxon>
        <taxon>Chordata</taxon>
        <taxon>Craniata</taxon>
        <taxon>Vertebrata</taxon>
        <taxon>Euteleostomi</taxon>
        <taxon>Lepidosauria</taxon>
        <taxon>Sphenodontia</taxon>
        <taxon>Sphenodontidae</taxon>
        <taxon>Sphenodon</taxon>
    </lineage>
</organism>
<proteinExistence type="inferred from homology"/>
<dbReference type="Ensembl" id="ENSSPUT00000015991.1">
    <property type="protein sequence ID" value="ENSSPUP00000014993.1"/>
    <property type="gene ID" value="ENSSPUG00000011583.1"/>
</dbReference>
<dbReference type="Pfam" id="PF14909">
    <property type="entry name" value="SPATA6"/>
    <property type="match status" value="1"/>
</dbReference>
<evidence type="ECO:0000259" key="3">
    <source>
        <dbReference type="Pfam" id="PF14909"/>
    </source>
</evidence>
<evidence type="ECO:0000256" key="1">
    <source>
        <dbReference type="ARBA" id="ARBA00006215"/>
    </source>
</evidence>
<reference evidence="4" key="1">
    <citation type="submission" date="2025-08" db="UniProtKB">
        <authorList>
            <consortium name="Ensembl"/>
        </authorList>
    </citation>
    <scope>IDENTIFICATION</scope>
</reference>
<keyword evidence="5" id="KW-1185">Reference proteome</keyword>
<gene>
    <name evidence="4" type="primary">SPATA6</name>
</gene>
<dbReference type="PANTHER" id="PTHR16435">
    <property type="entry name" value="SPERMATOGENESIS-ASSOCIATED PROTEIN 6 SPATA6"/>
    <property type="match status" value="1"/>
</dbReference>
<dbReference type="Proteomes" id="UP000694392">
    <property type="component" value="Unplaced"/>
</dbReference>
<comment type="similarity">
    <text evidence="1">Belongs to the SPATA6 family.</text>
</comment>
<name>A0A8D0H413_SPHPU</name>
<sequence>MLFFQVTCPGVCLRVKEDLYVSVRVFGQYKKSPCVPPSFPLLFNEKLVFEKVFTDVADPGDLVELLELYTFLLVGEMLATYEENTRDFLFPDPKLARGHGGSDREVLMKRSYGYTGIAPKLRFSTNSLIMESRLSSEETRMQDTLDRVPHSPSFEKLLTRSPKKNSPSPEKYRHWLTAKSYEQPTIASTSRSPSPYTKRRMCEVSEEARQRLANFNLGPFEFRRETDKPPFVIRRVRALSVFPI</sequence>
<evidence type="ECO:0000313" key="4">
    <source>
        <dbReference type="Ensembl" id="ENSSPUP00000014993.1"/>
    </source>
</evidence>
<keyword evidence="2" id="KW-0597">Phosphoprotein</keyword>
<dbReference type="GeneTree" id="ENSGT00530000063821"/>
<feature type="domain" description="Spermatogenesis-associated protein 6 N-terminal" evidence="3">
    <location>
        <begin position="5"/>
        <end position="129"/>
    </location>
</feature>
<dbReference type="GO" id="GO:0044458">
    <property type="term" value="P:motile cilium assembly"/>
    <property type="evidence" value="ECO:0007669"/>
    <property type="project" value="Ensembl"/>
</dbReference>
<dbReference type="GO" id="GO:0120212">
    <property type="term" value="C:sperm head-tail coupling apparatus"/>
    <property type="evidence" value="ECO:0007669"/>
    <property type="project" value="Ensembl"/>
</dbReference>
<evidence type="ECO:0000256" key="2">
    <source>
        <dbReference type="ARBA" id="ARBA00022553"/>
    </source>
</evidence>
<accession>A0A8D0H413</accession>
<dbReference type="GO" id="GO:0007283">
    <property type="term" value="P:spermatogenesis"/>
    <property type="evidence" value="ECO:0007669"/>
    <property type="project" value="Ensembl"/>
</dbReference>
<evidence type="ECO:0000313" key="5">
    <source>
        <dbReference type="Proteomes" id="UP000694392"/>
    </source>
</evidence>
<dbReference type="PANTHER" id="PTHR16435:SF3">
    <property type="entry name" value="SPERMATOGENESIS-ASSOCIATED PROTEIN 6"/>
    <property type="match status" value="1"/>
</dbReference>
<dbReference type="InterPro" id="IPR042769">
    <property type="entry name" value="SPATA6_fam"/>
</dbReference>
<reference evidence="4" key="2">
    <citation type="submission" date="2025-09" db="UniProtKB">
        <authorList>
            <consortium name="Ensembl"/>
        </authorList>
    </citation>
    <scope>IDENTIFICATION</scope>
</reference>
<dbReference type="GO" id="GO:0032027">
    <property type="term" value="F:myosin light chain binding"/>
    <property type="evidence" value="ECO:0007669"/>
    <property type="project" value="Ensembl"/>
</dbReference>
<dbReference type="InterPro" id="IPR032732">
    <property type="entry name" value="SPATA6_N"/>
</dbReference>
<dbReference type="AlphaFoldDB" id="A0A8D0H413"/>
<protein>
    <submittedName>
        <fullName evidence="4">Spermatosis associated 6</fullName>
    </submittedName>
</protein>